<feature type="transmembrane region" description="Helical" evidence="11">
    <location>
        <begin position="777"/>
        <end position="798"/>
    </location>
</feature>
<evidence type="ECO:0000313" key="12">
    <source>
        <dbReference type="EMBL" id="KAK6934511.1"/>
    </source>
</evidence>
<keyword evidence="6" id="KW-0732">Signal</keyword>
<evidence type="ECO:0000256" key="8">
    <source>
        <dbReference type="ARBA" id="ARBA00022989"/>
    </source>
</evidence>
<dbReference type="SMART" id="SM00369">
    <property type="entry name" value="LRR_TYP"/>
    <property type="match status" value="8"/>
</dbReference>
<dbReference type="Proteomes" id="UP001370490">
    <property type="component" value="Unassembled WGS sequence"/>
</dbReference>
<dbReference type="PANTHER" id="PTHR48061:SF12">
    <property type="entry name" value="DISEASE RESISTANCE LIKE PROTEIN"/>
    <property type="match status" value="1"/>
</dbReference>
<reference evidence="12 13" key="1">
    <citation type="submission" date="2023-12" db="EMBL/GenBank/DDBJ databases">
        <title>A high-quality genome assembly for Dillenia turbinata (Dilleniales).</title>
        <authorList>
            <person name="Chanderbali A."/>
        </authorList>
    </citation>
    <scope>NUCLEOTIDE SEQUENCE [LARGE SCALE GENOMIC DNA]</scope>
    <source>
        <strain evidence="12">LSX21</strain>
        <tissue evidence="12">Leaf</tissue>
    </source>
</reference>
<evidence type="ECO:0000256" key="6">
    <source>
        <dbReference type="ARBA" id="ARBA00022729"/>
    </source>
</evidence>
<evidence type="ECO:0000256" key="1">
    <source>
        <dbReference type="ARBA" id="ARBA00004251"/>
    </source>
</evidence>
<evidence type="ECO:0000256" key="2">
    <source>
        <dbReference type="ARBA" id="ARBA00009592"/>
    </source>
</evidence>
<evidence type="ECO:0000256" key="4">
    <source>
        <dbReference type="ARBA" id="ARBA00022614"/>
    </source>
</evidence>
<evidence type="ECO:0000256" key="5">
    <source>
        <dbReference type="ARBA" id="ARBA00022692"/>
    </source>
</evidence>
<comment type="caution">
    <text evidence="12">The sequence shown here is derived from an EMBL/GenBank/DDBJ whole genome shotgun (WGS) entry which is preliminary data.</text>
</comment>
<dbReference type="Pfam" id="PF13855">
    <property type="entry name" value="LRR_8"/>
    <property type="match status" value="3"/>
</dbReference>
<gene>
    <name evidence="12" type="ORF">RJ641_034666</name>
</gene>
<dbReference type="Pfam" id="PF13516">
    <property type="entry name" value="LRR_6"/>
    <property type="match status" value="1"/>
</dbReference>
<dbReference type="Pfam" id="PF00560">
    <property type="entry name" value="LRR_1"/>
    <property type="match status" value="5"/>
</dbReference>
<dbReference type="PANTHER" id="PTHR48061">
    <property type="entry name" value="LEUCINE-RICH REPEAT RECEPTOR PROTEIN KINASE EMS1-LIKE-RELATED"/>
    <property type="match status" value="1"/>
</dbReference>
<keyword evidence="9 11" id="KW-0472">Membrane</keyword>
<organism evidence="12 13">
    <name type="scientific">Dillenia turbinata</name>
    <dbReference type="NCBI Taxonomy" id="194707"/>
    <lineage>
        <taxon>Eukaryota</taxon>
        <taxon>Viridiplantae</taxon>
        <taxon>Streptophyta</taxon>
        <taxon>Embryophyta</taxon>
        <taxon>Tracheophyta</taxon>
        <taxon>Spermatophyta</taxon>
        <taxon>Magnoliopsida</taxon>
        <taxon>eudicotyledons</taxon>
        <taxon>Gunneridae</taxon>
        <taxon>Pentapetalae</taxon>
        <taxon>Dilleniales</taxon>
        <taxon>Dilleniaceae</taxon>
        <taxon>Dillenia</taxon>
    </lineage>
</organism>
<dbReference type="FunFam" id="3.80.10.10:FF:000095">
    <property type="entry name" value="LRR receptor-like serine/threonine-protein kinase GSO1"/>
    <property type="match status" value="1"/>
</dbReference>
<sequence>MFSWNNGTDCCSAWEGVTCDLRTGHVIGLDLTNSCLLGSTIASNSTLFHLFHLQSLSLASNYFNGASISPSFAKLSSLRNLSLSSMDLEGEVPQELSHLSKLVSLDLSGNDLTFSSLKELIENFTELSQLVLDGMLFNSFEAESLVNLSCTLTILSLSDCSLRMNSLEVFLKLPRLQVLNAASNRFKGSLPEFNSNLSNNNFSGPFPYWIGNLTLLTSLDLSSNRLSGPLPSWAFGHSKLQVLDLHDNSLSGALPSWLSTLPLLNQLLLQNNQFDGHISEFQSYHLEKIDLSHNKLHGQIPRSVFKLVNLTLLDLSSNNLNGSIELDGFYTLENLWSLDLSENNLSLTISDNSVNSRSSRIEILKLSSCNLRVIPNLLKGQTELAVIDLSRNNIGGLIPKWLLSMGGDVPHTLNLSHNSLSGFDASAGAIVSNFSYLDLQSNRLQGSLPIPGTPTTYYSAANNKLKDEISPSFCDAIYLEFLDLSYNKLSGILPPCMATYPDFLQILNLQGNNFGGTIPFKFSSGSGLTSLDLSYNQLQGSVPKSLANCSKLEILNLGNNILVDSFPSWLAALPELKVLVLRRITQSWSSMMSNDNESQLTYLNANSGYSYYHSTVVLISKGLEVHFERILTTFKAIDFSNNRLKCEIPKAIGNLEGLHVLNLSSNSFMGGIPMSLGNISALESLDLSRNNLSGEIPPQLTSLTFLAILDVSDKQLGGTIPRGKQFDTFPSTSYKGNSALCGFPLSKLCGKTEGAAAPASTLEEGSDSGSILVDLDWKVVLIGYGCGFMFGAIFGSLFRFNPLWSRQSQLHFVAFFPLFPDDFEGMAR</sequence>
<evidence type="ECO:0000313" key="13">
    <source>
        <dbReference type="Proteomes" id="UP001370490"/>
    </source>
</evidence>
<dbReference type="GO" id="GO:0005886">
    <property type="term" value="C:plasma membrane"/>
    <property type="evidence" value="ECO:0007669"/>
    <property type="project" value="UniProtKB-SubCell"/>
</dbReference>
<keyword evidence="10" id="KW-0325">Glycoprotein</keyword>
<evidence type="ECO:0000256" key="10">
    <source>
        <dbReference type="ARBA" id="ARBA00023180"/>
    </source>
</evidence>
<dbReference type="Gene3D" id="3.80.10.10">
    <property type="entry name" value="Ribonuclease Inhibitor"/>
    <property type="match status" value="4"/>
</dbReference>
<keyword evidence="8 11" id="KW-1133">Transmembrane helix</keyword>
<comment type="similarity">
    <text evidence="2">Belongs to the RLP family.</text>
</comment>
<proteinExistence type="inferred from homology"/>
<protein>
    <submittedName>
        <fullName evidence="12">Leucine-rich repeat</fullName>
    </submittedName>
</protein>
<evidence type="ECO:0000256" key="11">
    <source>
        <dbReference type="SAM" id="Phobius"/>
    </source>
</evidence>
<dbReference type="SMART" id="SM00365">
    <property type="entry name" value="LRR_SD22"/>
    <property type="match status" value="5"/>
</dbReference>
<evidence type="ECO:0000256" key="9">
    <source>
        <dbReference type="ARBA" id="ARBA00023136"/>
    </source>
</evidence>
<keyword evidence="13" id="KW-1185">Reference proteome</keyword>
<keyword evidence="7" id="KW-0677">Repeat</keyword>
<comment type="subcellular location">
    <subcellularLocation>
        <location evidence="1">Cell membrane</location>
        <topology evidence="1">Single-pass type I membrane protein</topology>
    </subcellularLocation>
</comment>
<dbReference type="SUPFAM" id="SSF52058">
    <property type="entry name" value="L domain-like"/>
    <property type="match status" value="3"/>
</dbReference>
<dbReference type="PRINTS" id="PR00019">
    <property type="entry name" value="LEURICHRPT"/>
</dbReference>
<dbReference type="InterPro" id="IPR032675">
    <property type="entry name" value="LRR_dom_sf"/>
</dbReference>
<keyword evidence="4" id="KW-0433">Leucine-rich repeat</keyword>
<keyword evidence="3" id="KW-1003">Cell membrane</keyword>
<dbReference type="InterPro" id="IPR001611">
    <property type="entry name" value="Leu-rich_rpt"/>
</dbReference>
<accession>A0AAN8VRK8</accession>
<dbReference type="InterPro" id="IPR003591">
    <property type="entry name" value="Leu-rich_rpt_typical-subtyp"/>
</dbReference>
<dbReference type="AlphaFoldDB" id="A0AAN8VRK8"/>
<dbReference type="InterPro" id="IPR046956">
    <property type="entry name" value="RLP23-like"/>
</dbReference>
<evidence type="ECO:0000256" key="3">
    <source>
        <dbReference type="ARBA" id="ARBA00022475"/>
    </source>
</evidence>
<evidence type="ECO:0000256" key="7">
    <source>
        <dbReference type="ARBA" id="ARBA00022737"/>
    </source>
</evidence>
<dbReference type="EMBL" id="JBAMMX010000008">
    <property type="protein sequence ID" value="KAK6934511.1"/>
    <property type="molecule type" value="Genomic_DNA"/>
</dbReference>
<keyword evidence="5 11" id="KW-0812">Transmembrane</keyword>
<name>A0AAN8VRK8_9MAGN</name>
<dbReference type="FunFam" id="3.80.10.10:FF:000213">
    <property type="entry name" value="Tyrosine-sulfated glycopeptide receptor 1"/>
    <property type="match status" value="1"/>
</dbReference>